<feature type="domain" description="Glycosyltransferase 2-like" evidence="1">
    <location>
        <begin position="297"/>
        <end position="411"/>
    </location>
</feature>
<dbReference type="SUPFAM" id="SSF53448">
    <property type="entry name" value="Nucleotide-diphospho-sugar transferases"/>
    <property type="match status" value="2"/>
</dbReference>
<dbReference type="PANTHER" id="PTHR48090:SF7">
    <property type="entry name" value="RFBJ PROTEIN"/>
    <property type="match status" value="1"/>
</dbReference>
<accession>A0ABY4CTW2</accession>
<dbReference type="InterPro" id="IPR001173">
    <property type="entry name" value="Glyco_trans_2-like"/>
</dbReference>
<evidence type="ECO:0000313" key="3">
    <source>
        <dbReference type="Proteomes" id="UP000830167"/>
    </source>
</evidence>
<keyword evidence="3" id="KW-1185">Reference proteome</keyword>
<evidence type="ECO:0000313" key="2">
    <source>
        <dbReference type="EMBL" id="UOF92673.1"/>
    </source>
</evidence>
<dbReference type="RefSeq" id="WP_347439344.1">
    <property type="nucleotide sequence ID" value="NZ_CP089291.1"/>
</dbReference>
<reference evidence="2" key="1">
    <citation type="submission" date="2021-12" db="EMBL/GenBank/DDBJ databases">
        <title>Alicyclobacillaceae gen. nov., sp. nov., isolated from chalcocite enrichment system.</title>
        <authorList>
            <person name="Jiang Z."/>
        </authorList>
    </citation>
    <scope>NUCLEOTIDE SEQUENCE</scope>
    <source>
        <strain evidence="2">MYW30-H2</strain>
    </source>
</reference>
<dbReference type="Pfam" id="PF00535">
    <property type="entry name" value="Glycos_transf_2"/>
    <property type="match status" value="2"/>
</dbReference>
<feature type="domain" description="Glycosyltransferase 2-like" evidence="1">
    <location>
        <begin position="19"/>
        <end position="127"/>
    </location>
</feature>
<organism evidence="2 3">
    <name type="scientific">Fodinisporobacter ferrooxydans</name>
    <dbReference type="NCBI Taxonomy" id="2901836"/>
    <lineage>
        <taxon>Bacteria</taxon>
        <taxon>Bacillati</taxon>
        <taxon>Bacillota</taxon>
        <taxon>Bacilli</taxon>
        <taxon>Bacillales</taxon>
        <taxon>Alicyclobacillaceae</taxon>
        <taxon>Fodinisporobacter</taxon>
    </lineage>
</organism>
<dbReference type="Proteomes" id="UP000830167">
    <property type="component" value="Chromosome"/>
</dbReference>
<dbReference type="EMBL" id="CP089291">
    <property type="protein sequence ID" value="UOF92673.1"/>
    <property type="molecule type" value="Genomic_DNA"/>
</dbReference>
<evidence type="ECO:0000259" key="1">
    <source>
        <dbReference type="Pfam" id="PF00535"/>
    </source>
</evidence>
<dbReference type="PANTHER" id="PTHR48090">
    <property type="entry name" value="UNDECAPRENYL-PHOSPHATE 4-DEOXY-4-FORMAMIDO-L-ARABINOSE TRANSFERASE-RELATED"/>
    <property type="match status" value="1"/>
</dbReference>
<dbReference type="InterPro" id="IPR029044">
    <property type="entry name" value="Nucleotide-diphossugar_trans"/>
</dbReference>
<name>A0ABY4CTW2_9BACL</name>
<dbReference type="InterPro" id="IPR050256">
    <property type="entry name" value="Glycosyltransferase_2"/>
</dbReference>
<sequence length="555" mass="61774">MTGKAKNRQWKKRIRPAISVIIPARNEASTIRQVIQASKQIGKRVEILVIANGCKDATVAIAKHTGAKVIEFPEPLGHDVGRAVGAAYAKGKILLFLDADMVIDPNLLLPFIQKIRNGFDIALNSYPRKHTRYPPHATVTAKHALNLLLGRNDLKAASMTTVPFAITKKAARSIGYFHLAIPPLAHAIAIDSGLRVGIGGFVNVGFKNPVRWRKKKRGETHPIRDLIVGDHLEAISYLIRQRGERGGFHDFKRDREQLIRPFPPDWPSAVEQMFEAIDQEPVDPELQEENEYQTVTIIPAYNESKSIAKALKYVKKAGCDSILVVDNGSTDKTKRIAQHFGADVLFFPTPLGHDVGRAVGAQALQYAHAIFTDADIKVSAADLSPYVKSIQSGTDVALNNLNRIIPKNKQFDSVCVMKRFLNIVIKRPELGICSLTAVPNGLSWNAIQTIGAENLAIPPLAYAIAAQKHLKIRPVSGVDVVKRNKLRPDLHRSRNRPLEKLILGDHVEAISYLQSELGVRGDFPDDIRKREWLECFLANRKRHKNKYTATCRMLL</sequence>
<gene>
    <name evidence="2" type="ORF">LSG31_11200</name>
</gene>
<proteinExistence type="predicted"/>
<dbReference type="Gene3D" id="3.90.550.10">
    <property type="entry name" value="Spore Coat Polysaccharide Biosynthesis Protein SpsA, Chain A"/>
    <property type="match status" value="2"/>
</dbReference>
<protein>
    <submittedName>
        <fullName evidence="2">Glycosyltransferase family 2 protein</fullName>
    </submittedName>
</protein>